<dbReference type="SMART" id="SM00387">
    <property type="entry name" value="HATPase_c"/>
    <property type="match status" value="1"/>
</dbReference>
<dbReference type="InterPro" id="IPR015943">
    <property type="entry name" value="WD40/YVTN_repeat-like_dom_sf"/>
</dbReference>
<dbReference type="InterPro" id="IPR011712">
    <property type="entry name" value="Sig_transdc_His_kin_sub3_dim/P"/>
</dbReference>
<comment type="caution">
    <text evidence="6">The sequence shown here is derived from an EMBL/GenBank/DDBJ whole genome shotgun (WGS) entry which is preliminary data.</text>
</comment>
<keyword evidence="2" id="KW-0418">Kinase</keyword>
<accession>A0A2U0SGZ5</accession>
<dbReference type="Pfam" id="PF07494">
    <property type="entry name" value="Reg_prop"/>
    <property type="match status" value="2"/>
</dbReference>
<dbReference type="InterPro" id="IPR050482">
    <property type="entry name" value="Sensor_HK_TwoCompSys"/>
</dbReference>
<dbReference type="AlphaFoldDB" id="A0A2U0SGZ5"/>
<dbReference type="PANTHER" id="PTHR24421">
    <property type="entry name" value="NITRATE/NITRITE SENSOR PROTEIN NARX-RELATED"/>
    <property type="match status" value="1"/>
</dbReference>
<dbReference type="Gene3D" id="2.130.10.10">
    <property type="entry name" value="YVTN repeat-like/Quinoprotein amine dehydrogenase"/>
    <property type="match status" value="2"/>
</dbReference>
<keyword evidence="4" id="KW-0472">Membrane</keyword>
<dbReference type="SUPFAM" id="SSF63829">
    <property type="entry name" value="Calcium-dependent phosphotriesterase"/>
    <property type="match status" value="2"/>
</dbReference>
<dbReference type="PANTHER" id="PTHR24421:SF62">
    <property type="entry name" value="SENSORY TRANSDUCTION HISTIDINE KINASE"/>
    <property type="match status" value="1"/>
</dbReference>
<dbReference type="GO" id="GO:0000155">
    <property type="term" value="F:phosphorelay sensor kinase activity"/>
    <property type="evidence" value="ECO:0007669"/>
    <property type="project" value="InterPro"/>
</dbReference>
<reference evidence="6 7" key="1">
    <citation type="submission" date="2018-05" db="EMBL/GenBank/DDBJ databases">
        <title>Description of Sphingomonas pokkalii sp nov, isolated from the rhizosphere of saline tolerant pokkali rice and its draft genome analysis.</title>
        <authorList>
            <person name="Menon R."/>
            <person name="Kumari S."/>
            <person name="Rameshkumar N."/>
        </authorList>
    </citation>
    <scope>NUCLEOTIDE SEQUENCE [LARGE SCALE GENOMIC DNA]</scope>
    <source>
        <strain evidence="6 7">L3B27</strain>
    </source>
</reference>
<evidence type="ECO:0000313" key="7">
    <source>
        <dbReference type="Proteomes" id="UP000245890"/>
    </source>
</evidence>
<dbReference type="InterPro" id="IPR003594">
    <property type="entry name" value="HATPase_dom"/>
</dbReference>
<evidence type="ECO:0000256" key="2">
    <source>
        <dbReference type="ARBA" id="ARBA00022777"/>
    </source>
</evidence>
<keyword evidence="3" id="KW-0902">Two-component regulatory system</keyword>
<dbReference type="Gene3D" id="3.30.565.10">
    <property type="entry name" value="Histidine kinase-like ATPase, C-terminal domain"/>
    <property type="match status" value="1"/>
</dbReference>
<dbReference type="Pfam" id="PF02518">
    <property type="entry name" value="HATPase_c"/>
    <property type="match status" value="1"/>
</dbReference>
<protein>
    <recommendedName>
        <fullName evidence="5">Histidine kinase/HSP90-like ATPase domain-containing protein</fullName>
    </recommendedName>
</protein>
<dbReference type="InterPro" id="IPR011123">
    <property type="entry name" value="Y_Y_Y"/>
</dbReference>
<dbReference type="Proteomes" id="UP000245890">
    <property type="component" value="Unassembled WGS sequence"/>
</dbReference>
<dbReference type="GO" id="GO:0016020">
    <property type="term" value="C:membrane"/>
    <property type="evidence" value="ECO:0007669"/>
    <property type="project" value="InterPro"/>
</dbReference>
<dbReference type="CDD" id="cd16917">
    <property type="entry name" value="HATPase_UhpB-NarQ-NarX-like"/>
    <property type="match status" value="1"/>
</dbReference>
<dbReference type="Gene3D" id="2.60.40.10">
    <property type="entry name" value="Immunoglobulins"/>
    <property type="match status" value="1"/>
</dbReference>
<gene>
    <name evidence="6" type="ORF">DD559_15585</name>
</gene>
<evidence type="ECO:0000256" key="4">
    <source>
        <dbReference type="SAM" id="Phobius"/>
    </source>
</evidence>
<evidence type="ECO:0000259" key="5">
    <source>
        <dbReference type="SMART" id="SM00387"/>
    </source>
</evidence>
<evidence type="ECO:0000256" key="1">
    <source>
        <dbReference type="ARBA" id="ARBA00022679"/>
    </source>
</evidence>
<dbReference type="Pfam" id="PF07730">
    <property type="entry name" value="HisKA_3"/>
    <property type="match status" value="1"/>
</dbReference>
<feature type="domain" description="Histidine kinase/HSP90-like ATPase" evidence="5">
    <location>
        <begin position="922"/>
        <end position="1024"/>
    </location>
</feature>
<dbReference type="OrthoDB" id="9778496at2"/>
<dbReference type="GO" id="GO:0046983">
    <property type="term" value="F:protein dimerization activity"/>
    <property type="evidence" value="ECO:0007669"/>
    <property type="project" value="InterPro"/>
</dbReference>
<evidence type="ECO:0000313" key="6">
    <source>
        <dbReference type="EMBL" id="PVX30585.1"/>
    </source>
</evidence>
<feature type="transmembrane region" description="Helical" evidence="4">
    <location>
        <begin position="781"/>
        <end position="801"/>
    </location>
</feature>
<keyword evidence="4" id="KW-1133">Transmembrane helix</keyword>
<dbReference type="Gene3D" id="1.20.5.1930">
    <property type="match status" value="1"/>
</dbReference>
<keyword evidence="1" id="KW-0808">Transferase</keyword>
<dbReference type="SUPFAM" id="SSF55874">
    <property type="entry name" value="ATPase domain of HSP90 chaperone/DNA topoisomerase II/histidine kinase"/>
    <property type="match status" value="1"/>
</dbReference>
<organism evidence="6 7">
    <name type="scientific">Sphingomonas pokkalii</name>
    <dbReference type="NCBI Taxonomy" id="2175090"/>
    <lineage>
        <taxon>Bacteria</taxon>
        <taxon>Pseudomonadati</taxon>
        <taxon>Pseudomonadota</taxon>
        <taxon>Alphaproteobacteria</taxon>
        <taxon>Sphingomonadales</taxon>
        <taxon>Sphingomonadaceae</taxon>
        <taxon>Sphingomonas</taxon>
    </lineage>
</organism>
<dbReference type="Pfam" id="PF07495">
    <property type="entry name" value="Y_Y_Y"/>
    <property type="match status" value="1"/>
</dbReference>
<keyword evidence="7" id="KW-1185">Reference proteome</keyword>
<evidence type="ECO:0000256" key="3">
    <source>
        <dbReference type="ARBA" id="ARBA00023012"/>
    </source>
</evidence>
<proteinExistence type="predicted"/>
<keyword evidence="4" id="KW-0812">Transmembrane</keyword>
<dbReference type="InterPro" id="IPR036890">
    <property type="entry name" value="HATPase_C_sf"/>
</dbReference>
<sequence>MAVGRNRVSLPLARRDEARHSMRRGKRRCRDTAFEAMVALRLCFLLGILLAGFAHAPAYALDPTRDLNQYKHTRWTITEGAPQGIYGLVQGPDGYLWIGGSEGVYRFDGVTFEHIPLGVPRAESWRVTAMLAAQDGTIWVGYDNGALATYRDGALRLDRSVPKTVAFTLRLAQTRDGAIWLAAGLQRRALLRRAGGRWQEIGTDWGLPDDWITDITATRDGSLWVTTSKAILLLRKGARRFEKVGAPAGLAAVSDDAAGRVWFSDRRGTRRLSASLAPGGPVVATPAAQTAFDTRFDRDGNLWGITGAGLFRMRAPDAWRGRPVSDRVETFTAKDGLTSDVANAFLEDREGNIWIGTSLGLDRFRAANVVTTPSIGSRAVWGYVLLGARNGTVYVGANDGVFQIPPGGRPTRIPGAGGETHDLCEAHDGSIWALQTGKVLRIRAGRIARRDVPLGRDRQYCTVDNADTLLIGSPGIPGELHSLRSGRWYRRSFATLAETPQYLIIRAQQPSLALLQSGALVRLDDLGRNAAPILGDRLTDVSTVYVGTEQVLFGRQSGISRLRGGPLQTIGTNRFPWLVGPSGFVETPNGQTWLIARAGIIRVSSGALDQAFADPAAPLAAMILDMEDGLPNVQFRDGDRNAVRGGDGRLWFTTTGGVVSVDPARLVRNALPPPVSIRAMTVAGVRYRNPSSMTLAAGTSQLAIEYAGLSLSIPSRVRFQYRLEGIDEDWIDAATRRDAYYTNLGPGTYRFRVIAANNDGVWNREGATLEFTIPPTFVQSAWFKLLVGLWVIGMLAACYLWRLQQLTARLQHRFDIRIAERERIARELHDTLLQGFQGLMLQIKAGVNRLPDAATRKPLDEALKQAQAVLIEGRDRVQELRTRDRAGDLAQALIDSASMTASRTGPTVQVTTEGEPRALRPLVLEEVHRIGEEAVRNAQKHANAASIAVLLIWGRRSLRLSVCDDGVGMPADILAHGERPGHFGLRGMRERAERIGGRLVVISRGSGGRSGGGTEVGLVVPARAAYRAQPGRRLNRCRTMLRGMWPGRRR</sequence>
<dbReference type="InterPro" id="IPR011110">
    <property type="entry name" value="Reg_prop"/>
</dbReference>
<dbReference type="InterPro" id="IPR013783">
    <property type="entry name" value="Ig-like_fold"/>
</dbReference>
<dbReference type="EMBL" id="QENQ01000001">
    <property type="protein sequence ID" value="PVX30585.1"/>
    <property type="molecule type" value="Genomic_DNA"/>
</dbReference>
<name>A0A2U0SGZ5_9SPHN</name>